<dbReference type="AlphaFoldDB" id="A0A0G4HBK1"/>
<feature type="transmembrane region" description="Helical" evidence="7">
    <location>
        <begin position="377"/>
        <end position="396"/>
    </location>
</feature>
<dbReference type="GO" id="GO:0016020">
    <property type="term" value="C:membrane"/>
    <property type="evidence" value="ECO:0007669"/>
    <property type="project" value="UniProtKB-SubCell"/>
</dbReference>
<dbReference type="InterPro" id="IPR036259">
    <property type="entry name" value="MFS_trans_sf"/>
</dbReference>
<dbReference type="SUPFAM" id="SSF103473">
    <property type="entry name" value="MFS general substrate transporter"/>
    <property type="match status" value="1"/>
</dbReference>
<feature type="transmembrane region" description="Helical" evidence="7">
    <location>
        <begin position="347"/>
        <end position="365"/>
    </location>
</feature>
<feature type="region of interest" description="Disordered" evidence="6">
    <location>
        <begin position="268"/>
        <end position="296"/>
    </location>
</feature>
<evidence type="ECO:0000256" key="7">
    <source>
        <dbReference type="SAM" id="Phobius"/>
    </source>
</evidence>
<reference evidence="9" key="1">
    <citation type="submission" date="2014-11" db="EMBL/GenBank/DDBJ databases">
        <authorList>
            <person name="Otto D Thomas"/>
            <person name="Naeem Raeece"/>
        </authorList>
    </citation>
    <scope>NUCLEOTIDE SEQUENCE</scope>
</reference>
<feature type="compositionally biased region" description="Basic and acidic residues" evidence="6">
    <location>
        <begin position="280"/>
        <end position="296"/>
    </location>
</feature>
<keyword evidence="5 7" id="KW-0472">Membrane</keyword>
<dbReference type="InterPro" id="IPR024989">
    <property type="entry name" value="MFS_assoc_dom"/>
</dbReference>
<accession>A0A0G4HBK1</accession>
<dbReference type="Pfam" id="PF12832">
    <property type="entry name" value="MFS_1_like"/>
    <property type="match status" value="1"/>
</dbReference>
<gene>
    <name evidence="9" type="ORF">Cvel_25874</name>
</gene>
<evidence type="ECO:0000256" key="1">
    <source>
        <dbReference type="ARBA" id="ARBA00004141"/>
    </source>
</evidence>
<dbReference type="InterPro" id="IPR051717">
    <property type="entry name" value="MFS_MFSD6"/>
</dbReference>
<evidence type="ECO:0000256" key="4">
    <source>
        <dbReference type="ARBA" id="ARBA00022989"/>
    </source>
</evidence>
<feature type="domain" description="Major facilitator superfamily associated" evidence="8">
    <location>
        <begin position="16"/>
        <end position="473"/>
    </location>
</feature>
<dbReference type="EMBL" id="CDMZ01002186">
    <property type="protein sequence ID" value="CEM41185.1"/>
    <property type="molecule type" value="Genomic_DNA"/>
</dbReference>
<feature type="transmembrane region" description="Helical" evidence="7">
    <location>
        <begin position="21"/>
        <end position="44"/>
    </location>
</feature>
<dbReference type="PANTHER" id="PTHR16172">
    <property type="entry name" value="MAJOR FACILITATOR SUPERFAMILY DOMAIN-CONTAINING PROTEIN 6-LIKE"/>
    <property type="match status" value="1"/>
</dbReference>
<feature type="transmembrane region" description="Helical" evidence="7">
    <location>
        <begin position="109"/>
        <end position="136"/>
    </location>
</feature>
<feature type="transmembrane region" description="Helical" evidence="7">
    <location>
        <begin position="81"/>
        <end position="103"/>
    </location>
</feature>
<evidence type="ECO:0000256" key="5">
    <source>
        <dbReference type="ARBA" id="ARBA00023136"/>
    </source>
</evidence>
<feature type="transmembrane region" description="Helical" evidence="7">
    <location>
        <begin position="306"/>
        <end position="327"/>
    </location>
</feature>
<evidence type="ECO:0000259" key="8">
    <source>
        <dbReference type="Pfam" id="PF12832"/>
    </source>
</evidence>
<name>A0A0G4HBK1_9ALVE</name>
<comment type="subcellular location">
    <subcellularLocation>
        <location evidence="1">Membrane</location>
        <topology evidence="1">Multi-pass membrane protein</topology>
    </subcellularLocation>
</comment>
<comment type="similarity">
    <text evidence="2">Belongs to the major facilitator superfamily. MFSD6 family.</text>
</comment>
<evidence type="ECO:0000313" key="9">
    <source>
        <dbReference type="EMBL" id="CEM41185.1"/>
    </source>
</evidence>
<feature type="transmembrane region" description="Helical" evidence="7">
    <location>
        <begin position="402"/>
        <end position="426"/>
    </location>
</feature>
<keyword evidence="3 7" id="KW-0812">Transmembrane</keyword>
<feature type="transmembrane region" description="Helical" evidence="7">
    <location>
        <begin position="50"/>
        <end position="69"/>
    </location>
</feature>
<evidence type="ECO:0000256" key="2">
    <source>
        <dbReference type="ARBA" id="ARBA00005241"/>
    </source>
</evidence>
<organism evidence="9">
    <name type="scientific">Chromera velia CCMP2878</name>
    <dbReference type="NCBI Taxonomy" id="1169474"/>
    <lineage>
        <taxon>Eukaryota</taxon>
        <taxon>Sar</taxon>
        <taxon>Alveolata</taxon>
        <taxon>Colpodellida</taxon>
        <taxon>Chromeraceae</taxon>
        <taxon>Chromera</taxon>
    </lineage>
</organism>
<dbReference type="PhylomeDB" id="A0A0G4HBK1"/>
<feature type="transmembrane region" description="Helical" evidence="7">
    <location>
        <begin position="469"/>
        <end position="489"/>
    </location>
</feature>
<dbReference type="PANTHER" id="PTHR16172:SF41">
    <property type="entry name" value="MAJOR FACILITATOR SUPERFAMILY DOMAIN-CONTAINING PROTEIN 6-LIKE"/>
    <property type="match status" value="1"/>
</dbReference>
<dbReference type="VEuPathDB" id="CryptoDB:Cvel_25874"/>
<evidence type="ECO:0000256" key="3">
    <source>
        <dbReference type="ARBA" id="ARBA00022692"/>
    </source>
</evidence>
<sequence length="565" mass="62157">MPEETASSSGESDAGLWQVKLLYFLNSASSACFFRYDTVFYYYIGLSPGQIGIIKATQPLVGFCGNIFWTRLADVTGMFKGLLLITNVIAVCLWCTLLLPFVHDKFWKILVLVVVASFINAAFGPICDTIVLHAVSKSTSSESYGQQRMWAAVGWGSFAFATGFLLDRVGVPVMFEGYVAGQAAVLALLWFGFQSAETNGPSGGHAVAPLGDEETDDVSKTWRPDLSSAVSALDVDGKIEEEGEGGGNGSVSVRRERPAMRVEGDLRESLLASDDESGEGEGRYAEEGRGAEGLTDEEKRLGEGGLFSFPVVWLCLNMIIFGCAMALVEQFLFIYLLHEFRDADDTLLGVVILTMTIFEIPMFYFEDNLMRALGHRGVLTLAHLTYAIRLVYYTAIPRSNGWLVLVVEPFHGVTYAAMWSASVRYGQMLAPKGKEATVQGLVSGTYTGLGMGLGSLWGGMLWDRFGPNWTFRVTAVAVVGWSLIFNLFFNCGRERDRREGDVRCHGGRRWPPWWCVVCSCGCGGVFDCLGVRGSRGGSWWGWWGEVVSEDVDRERGQIQSPRSRD</sequence>
<evidence type="ECO:0000256" key="6">
    <source>
        <dbReference type="SAM" id="MobiDB-lite"/>
    </source>
</evidence>
<dbReference type="Gene3D" id="1.20.1250.20">
    <property type="entry name" value="MFS general substrate transporter like domains"/>
    <property type="match status" value="2"/>
</dbReference>
<keyword evidence="4 7" id="KW-1133">Transmembrane helix</keyword>
<proteinExistence type="inferred from homology"/>
<protein>
    <recommendedName>
        <fullName evidence="8">Major facilitator superfamily associated domain-containing protein</fullName>
    </recommendedName>
</protein>
<feature type="transmembrane region" description="Helical" evidence="7">
    <location>
        <begin position="148"/>
        <end position="166"/>
    </location>
</feature>
<feature type="transmembrane region" description="Helical" evidence="7">
    <location>
        <begin position="438"/>
        <end position="457"/>
    </location>
</feature>